<keyword evidence="14" id="KW-1185">Reference proteome</keyword>
<feature type="domain" description="C2H2-type" evidence="12">
    <location>
        <begin position="74"/>
        <end position="101"/>
    </location>
</feature>
<accession>A0A498SU15</accession>
<evidence type="ECO:0000256" key="7">
    <source>
        <dbReference type="ARBA" id="ARBA00023015"/>
    </source>
</evidence>
<keyword evidence="10" id="KW-0539">Nucleus</keyword>
<evidence type="ECO:0000313" key="14">
    <source>
        <dbReference type="Proteomes" id="UP000276991"/>
    </source>
</evidence>
<protein>
    <recommendedName>
        <fullName evidence="12">C2H2-type domain-containing protein</fullName>
    </recommendedName>
</protein>
<evidence type="ECO:0000256" key="8">
    <source>
        <dbReference type="ARBA" id="ARBA00023125"/>
    </source>
</evidence>
<dbReference type="OrthoDB" id="5862433at2759"/>
<dbReference type="GO" id="GO:0008270">
    <property type="term" value="F:zinc ion binding"/>
    <property type="evidence" value="ECO:0007669"/>
    <property type="project" value="UniProtKB-KW"/>
</dbReference>
<keyword evidence="6" id="KW-0862">Zinc</keyword>
<dbReference type="GO" id="GO:0005667">
    <property type="term" value="C:transcription regulator complex"/>
    <property type="evidence" value="ECO:0007669"/>
    <property type="project" value="TreeGrafter"/>
</dbReference>
<dbReference type="GO" id="GO:0000785">
    <property type="term" value="C:chromatin"/>
    <property type="evidence" value="ECO:0007669"/>
    <property type="project" value="TreeGrafter"/>
</dbReference>
<name>A0A498SU15_ACAVI</name>
<evidence type="ECO:0000259" key="12">
    <source>
        <dbReference type="PROSITE" id="PS50157"/>
    </source>
</evidence>
<dbReference type="EMBL" id="UPTC01002573">
    <property type="protein sequence ID" value="VBB33635.1"/>
    <property type="molecule type" value="Genomic_DNA"/>
</dbReference>
<comment type="similarity">
    <text evidence="2">Belongs to the krueppel C2H2-type zinc-finger protein family.</text>
</comment>
<evidence type="ECO:0000256" key="3">
    <source>
        <dbReference type="ARBA" id="ARBA00022723"/>
    </source>
</evidence>
<dbReference type="FunFam" id="3.30.160.60:FF:001370">
    <property type="entry name" value="Zinc finger protein"/>
    <property type="match status" value="1"/>
</dbReference>
<dbReference type="PANTHER" id="PTHR14003">
    <property type="entry name" value="TRANSCRIPTIONAL REPRESSOR PROTEIN YY"/>
    <property type="match status" value="1"/>
</dbReference>
<dbReference type="STRING" id="6277.A0A498SU15"/>
<evidence type="ECO:0000256" key="5">
    <source>
        <dbReference type="ARBA" id="ARBA00022771"/>
    </source>
</evidence>
<keyword evidence="9" id="KW-0804">Transcription</keyword>
<evidence type="ECO:0000256" key="10">
    <source>
        <dbReference type="ARBA" id="ARBA00023242"/>
    </source>
</evidence>
<evidence type="ECO:0000256" key="4">
    <source>
        <dbReference type="ARBA" id="ARBA00022737"/>
    </source>
</evidence>
<evidence type="ECO:0000256" key="9">
    <source>
        <dbReference type="ARBA" id="ARBA00023163"/>
    </source>
</evidence>
<dbReference type="Proteomes" id="UP000276991">
    <property type="component" value="Unassembled WGS sequence"/>
</dbReference>
<keyword evidence="7" id="KW-0805">Transcription regulation</keyword>
<evidence type="ECO:0000256" key="11">
    <source>
        <dbReference type="PROSITE-ProRule" id="PRU00042"/>
    </source>
</evidence>
<dbReference type="SUPFAM" id="SSF57667">
    <property type="entry name" value="beta-beta-alpha zinc fingers"/>
    <property type="match status" value="3"/>
</dbReference>
<dbReference type="PROSITE" id="PS00028">
    <property type="entry name" value="ZINC_FINGER_C2H2_1"/>
    <property type="match status" value="2"/>
</dbReference>
<keyword evidence="5 11" id="KW-0863">Zinc-finger</keyword>
<gene>
    <name evidence="13" type="ORF">NAV_LOCUS8426</name>
</gene>
<comment type="subcellular location">
    <subcellularLocation>
        <location evidence="1">Nucleus</location>
    </subcellularLocation>
</comment>
<dbReference type="SMART" id="SM00355">
    <property type="entry name" value="ZnF_C2H2"/>
    <property type="match status" value="4"/>
</dbReference>
<keyword evidence="3" id="KW-0479">Metal-binding</keyword>
<dbReference type="Pfam" id="PF13912">
    <property type="entry name" value="zf-C2H2_6"/>
    <property type="match status" value="2"/>
</dbReference>
<evidence type="ECO:0000256" key="6">
    <source>
        <dbReference type="ARBA" id="ARBA00022833"/>
    </source>
</evidence>
<keyword evidence="4" id="KW-0677">Repeat</keyword>
<keyword evidence="8" id="KW-0238">DNA-binding</keyword>
<feature type="domain" description="C2H2-type" evidence="12">
    <location>
        <begin position="102"/>
        <end position="129"/>
    </location>
</feature>
<proteinExistence type="inferred from homology"/>
<evidence type="ECO:0000256" key="2">
    <source>
        <dbReference type="ARBA" id="ARBA00006991"/>
    </source>
</evidence>
<evidence type="ECO:0000256" key="1">
    <source>
        <dbReference type="ARBA" id="ARBA00004123"/>
    </source>
</evidence>
<reference evidence="13 14" key="1">
    <citation type="submission" date="2018-08" db="EMBL/GenBank/DDBJ databases">
        <authorList>
            <person name="Laetsch R D."/>
            <person name="Stevens L."/>
            <person name="Kumar S."/>
            <person name="Blaxter L. M."/>
        </authorList>
    </citation>
    <scope>NUCLEOTIDE SEQUENCE [LARGE SCALE GENOMIC DNA]</scope>
</reference>
<dbReference type="InterPro" id="IPR013087">
    <property type="entry name" value="Znf_C2H2_type"/>
</dbReference>
<dbReference type="InterPro" id="IPR036236">
    <property type="entry name" value="Znf_C2H2_sf"/>
</dbReference>
<dbReference type="PROSITE" id="PS50157">
    <property type="entry name" value="ZINC_FINGER_C2H2_2"/>
    <property type="match status" value="3"/>
</dbReference>
<dbReference type="Pfam" id="PF00096">
    <property type="entry name" value="zf-C2H2"/>
    <property type="match status" value="1"/>
</dbReference>
<feature type="domain" description="C2H2-type" evidence="12">
    <location>
        <begin position="47"/>
        <end position="74"/>
    </location>
</feature>
<dbReference type="GO" id="GO:0000981">
    <property type="term" value="F:DNA-binding transcription factor activity, RNA polymerase II-specific"/>
    <property type="evidence" value="ECO:0007669"/>
    <property type="project" value="TreeGrafter"/>
</dbReference>
<organism evidence="13 14">
    <name type="scientific">Acanthocheilonema viteae</name>
    <name type="common">Filarial nematode worm</name>
    <name type="synonym">Dipetalonema viteae</name>
    <dbReference type="NCBI Taxonomy" id="6277"/>
    <lineage>
        <taxon>Eukaryota</taxon>
        <taxon>Metazoa</taxon>
        <taxon>Ecdysozoa</taxon>
        <taxon>Nematoda</taxon>
        <taxon>Chromadorea</taxon>
        <taxon>Rhabditida</taxon>
        <taxon>Spirurina</taxon>
        <taxon>Spiruromorpha</taxon>
        <taxon>Filarioidea</taxon>
        <taxon>Onchocercidae</taxon>
        <taxon>Acanthocheilonema</taxon>
    </lineage>
</organism>
<dbReference type="GO" id="GO:0000978">
    <property type="term" value="F:RNA polymerase II cis-regulatory region sequence-specific DNA binding"/>
    <property type="evidence" value="ECO:0007669"/>
    <property type="project" value="TreeGrafter"/>
</dbReference>
<evidence type="ECO:0000313" key="13">
    <source>
        <dbReference type="EMBL" id="VBB33635.1"/>
    </source>
</evidence>
<dbReference type="FunFam" id="3.30.160.60:FF:002343">
    <property type="entry name" value="Zinc finger protein 33A"/>
    <property type="match status" value="1"/>
</dbReference>
<dbReference type="Gene3D" id="3.30.160.60">
    <property type="entry name" value="Classic Zinc Finger"/>
    <property type="match status" value="3"/>
</dbReference>
<dbReference type="GO" id="GO:0031519">
    <property type="term" value="C:PcG protein complex"/>
    <property type="evidence" value="ECO:0007669"/>
    <property type="project" value="TreeGrafter"/>
</dbReference>
<dbReference type="PANTHER" id="PTHR14003:SF23">
    <property type="entry name" value="ZINC FINGER PROTEIN 143"/>
    <property type="match status" value="1"/>
</dbReference>
<dbReference type="AlphaFoldDB" id="A0A498SU15"/>
<sequence length="191" mass="22706">MNDVAISVIEDYREAPRKDDLPMRDVLRDESEIMAMANNNGRNRRRFICDVCGKRFRSRNDLRRHNREHTEDHTKCNACEKAFKQLSHLNSHQITHGGETSYECNECDKEFSSRNRLKDDNRTHSDEKPHEYHTCGIAFRQYGNPKKHEFETTHESAWKFENSKSYLEDKYIINKTNNFICHVINYCTVMV</sequence>